<dbReference type="GeneID" id="19205260"/>
<organism evidence="2 3">
    <name type="scientific">Coniophora puteana (strain RWD-64-598)</name>
    <name type="common">Brown rot fungus</name>
    <dbReference type="NCBI Taxonomy" id="741705"/>
    <lineage>
        <taxon>Eukaryota</taxon>
        <taxon>Fungi</taxon>
        <taxon>Dikarya</taxon>
        <taxon>Basidiomycota</taxon>
        <taxon>Agaricomycotina</taxon>
        <taxon>Agaricomycetes</taxon>
        <taxon>Agaricomycetidae</taxon>
        <taxon>Boletales</taxon>
        <taxon>Coniophorineae</taxon>
        <taxon>Coniophoraceae</taxon>
        <taxon>Coniophora</taxon>
    </lineage>
</organism>
<sequence>MPEEQENLNDHVAKHYEPGNVTNLAVYDERSKIIQHYLVSKPICLPESATDKSTRGYWAANANKDSWQIVFLKDTWRDDEDGAPKEGSTYEILNASCAQNVPTMCGHGDVRQSASSYAFPRLGDTFDDINMGYQKTVTQIYARASWSVRAGRKVRVKAYMHYRLVLEQAAVTLNDFKDSRELFIAAHDVITALRCARDSRLLHRDISSSNILLFRKTTGERRYGLLADWDACSTTDDQGVANDTSVAGTWPYLSAEAARGSSDFRHTLQDDIQSLLYVLFYCCLTLLPHADVEDLGCDVADFFDEVNDTVLLRKRGLTKKYWITNHKFAVKNIQAYHFEEGVERLLKAVFKGLHRHYLWQETHSHATSSDEVKGSEWTIEKMAQVFGDLLGNPNFFVDLKTDKWRTELLEFRKQLIHDFVQPVQSNFPKSGLTDDRSEAGQ</sequence>
<dbReference type="SUPFAM" id="SSF56112">
    <property type="entry name" value="Protein kinase-like (PK-like)"/>
    <property type="match status" value="1"/>
</dbReference>
<dbReference type="InterPro" id="IPR040976">
    <property type="entry name" value="Pkinase_fungal"/>
</dbReference>
<dbReference type="PROSITE" id="PS00109">
    <property type="entry name" value="PROTEIN_KINASE_TYR"/>
    <property type="match status" value="1"/>
</dbReference>
<dbReference type="GO" id="GO:0004672">
    <property type="term" value="F:protein kinase activity"/>
    <property type="evidence" value="ECO:0007669"/>
    <property type="project" value="InterPro"/>
</dbReference>
<keyword evidence="3" id="KW-1185">Reference proteome</keyword>
<dbReference type="AlphaFoldDB" id="A0A5M3MQV2"/>
<dbReference type="EMBL" id="JH711578">
    <property type="protein sequence ID" value="EIW80901.1"/>
    <property type="molecule type" value="Genomic_DNA"/>
</dbReference>
<evidence type="ECO:0000313" key="2">
    <source>
        <dbReference type="EMBL" id="EIW80901.1"/>
    </source>
</evidence>
<dbReference type="OrthoDB" id="2691104at2759"/>
<dbReference type="Gene3D" id="1.10.510.10">
    <property type="entry name" value="Transferase(Phosphotransferase) domain 1"/>
    <property type="match status" value="1"/>
</dbReference>
<accession>A0A5M3MQV2</accession>
<proteinExistence type="predicted"/>
<evidence type="ECO:0000313" key="3">
    <source>
        <dbReference type="Proteomes" id="UP000053558"/>
    </source>
</evidence>
<feature type="domain" description="Fungal-type protein kinase" evidence="1">
    <location>
        <begin position="31"/>
        <end position="283"/>
    </location>
</feature>
<name>A0A5M3MQV2_CONPW</name>
<dbReference type="KEGG" id="cput:CONPUDRAFT_165147"/>
<evidence type="ECO:0000259" key="1">
    <source>
        <dbReference type="Pfam" id="PF17667"/>
    </source>
</evidence>
<comment type="caution">
    <text evidence="2">The sequence shown here is derived from an EMBL/GenBank/DDBJ whole genome shotgun (WGS) entry which is preliminary data.</text>
</comment>
<gene>
    <name evidence="2" type="ORF">CONPUDRAFT_165147</name>
</gene>
<dbReference type="PANTHER" id="PTHR38248:SF2">
    <property type="entry name" value="FUNK1 11"/>
    <property type="match status" value="1"/>
</dbReference>
<dbReference type="Pfam" id="PF17667">
    <property type="entry name" value="Pkinase_fungal"/>
    <property type="match status" value="1"/>
</dbReference>
<dbReference type="InterPro" id="IPR011009">
    <property type="entry name" value="Kinase-like_dom_sf"/>
</dbReference>
<dbReference type="Proteomes" id="UP000053558">
    <property type="component" value="Unassembled WGS sequence"/>
</dbReference>
<dbReference type="OMA" id="ETHSHAT"/>
<dbReference type="RefSeq" id="XP_007768359.1">
    <property type="nucleotide sequence ID" value="XM_007770169.1"/>
</dbReference>
<dbReference type="InterPro" id="IPR008266">
    <property type="entry name" value="Tyr_kinase_AS"/>
</dbReference>
<protein>
    <recommendedName>
        <fullName evidence="1">Fungal-type protein kinase domain-containing protein</fullName>
    </recommendedName>
</protein>
<dbReference type="PANTHER" id="PTHR38248">
    <property type="entry name" value="FUNK1 6"/>
    <property type="match status" value="1"/>
</dbReference>
<reference evidence="3" key="1">
    <citation type="journal article" date="2012" name="Science">
        <title>The Paleozoic origin of enzymatic lignin decomposition reconstructed from 31 fungal genomes.</title>
        <authorList>
            <person name="Floudas D."/>
            <person name="Binder M."/>
            <person name="Riley R."/>
            <person name="Barry K."/>
            <person name="Blanchette R.A."/>
            <person name="Henrissat B."/>
            <person name="Martinez A.T."/>
            <person name="Otillar R."/>
            <person name="Spatafora J.W."/>
            <person name="Yadav J.S."/>
            <person name="Aerts A."/>
            <person name="Benoit I."/>
            <person name="Boyd A."/>
            <person name="Carlson A."/>
            <person name="Copeland A."/>
            <person name="Coutinho P.M."/>
            <person name="de Vries R.P."/>
            <person name="Ferreira P."/>
            <person name="Findley K."/>
            <person name="Foster B."/>
            <person name="Gaskell J."/>
            <person name="Glotzer D."/>
            <person name="Gorecki P."/>
            <person name="Heitman J."/>
            <person name="Hesse C."/>
            <person name="Hori C."/>
            <person name="Igarashi K."/>
            <person name="Jurgens J.A."/>
            <person name="Kallen N."/>
            <person name="Kersten P."/>
            <person name="Kohler A."/>
            <person name="Kuees U."/>
            <person name="Kumar T.K.A."/>
            <person name="Kuo A."/>
            <person name="LaButti K."/>
            <person name="Larrondo L.F."/>
            <person name="Lindquist E."/>
            <person name="Ling A."/>
            <person name="Lombard V."/>
            <person name="Lucas S."/>
            <person name="Lundell T."/>
            <person name="Martin R."/>
            <person name="McLaughlin D.J."/>
            <person name="Morgenstern I."/>
            <person name="Morin E."/>
            <person name="Murat C."/>
            <person name="Nagy L.G."/>
            <person name="Nolan M."/>
            <person name="Ohm R.A."/>
            <person name="Patyshakuliyeva A."/>
            <person name="Rokas A."/>
            <person name="Ruiz-Duenas F.J."/>
            <person name="Sabat G."/>
            <person name="Salamov A."/>
            <person name="Samejima M."/>
            <person name="Schmutz J."/>
            <person name="Slot J.C."/>
            <person name="St John F."/>
            <person name="Stenlid J."/>
            <person name="Sun H."/>
            <person name="Sun S."/>
            <person name="Syed K."/>
            <person name="Tsang A."/>
            <person name="Wiebenga A."/>
            <person name="Young D."/>
            <person name="Pisabarro A."/>
            <person name="Eastwood D.C."/>
            <person name="Martin F."/>
            <person name="Cullen D."/>
            <person name="Grigoriev I.V."/>
            <person name="Hibbett D.S."/>
        </authorList>
    </citation>
    <scope>NUCLEOTIDE SEQUENCE [LARGE SCALE GENOMIC DNA]</scope>
    <source>
        <strain evidence="3">RWD-64-598 SS2</strain>
    </source>
</reference>